<sequence>MYPLQRPWPFPTADAGIRLPGSGPCERRDIRDVQGPEPAGNLKILITDITVSSHFTYILSRVLCPVPCLHFYCSSAWKLRKVHGVQKASL</sequence>
<comment type="caution">
    <text evidence="1">The sequence shown here is derived from an EMBL/GenBank/DDBJ whole genome shotgun (WGS) entry which is preliminary data.</text>
</comment>
<dbReference type="EMBL" id="CATNWA010008516">
    <property type="protein sequence ID" value="CAI9556341.1"/>
    <property type="molecule type" value="Genomic_DNA"/>
</dbReference>
<organism evidence="1 2">
    <name type="scientific">Staurois parvus</name>
    <dbReference type="NCBI Taxonomy" id="386267"/>
    <lineage>
        <taxon>Eukaryota</taxon>
        <taxon>Metazoa</taxon>
        <taxon>Chordata</taxon>
        <taxon>Craniata</taxon>
        <taxon>Vertebrata</taxon>
        <taxon>Euteleostomi</taxon>
        <taxon>Amphibia</taxon>
        <taxon>Batrachia</taxon>
        <taxon>Anura</taxon>
        <taxon>Neobatrachia</taxon>
        <taxon>Ranoidea</taxon>
        <taxon>Ranidae</taxon>
        <taxon>Staurois</taxon>
    </lineage>
</organism>
<dbReference type="Proteomes" id="UP001162483">
    <property type="component" value="Unassembled WGS sequence"/>
</dbReference>
<reference evidence="1" key="1">
    <citation type="submission" date="2023-05" db="EMBL/GenBank/DDBJ databases">
        <authorList>
            <person name="Stuckert A."/>
        </authorList>
    </citation>
    <scope>NUCLEOTIDE SEQUENCE</scope>
</reference>
<evidence type="ECO:0000313" key="1">
    <source>
        <dbReference type="EMBL" id="CAI9556341.1"/>
    </source>
</evidence>
<protein>
    <submittedName>
        <fullName evidence="1">Uncharacterized protein</fullName>
    </submittedName>
</protein>
<accession>A0ABN9C9K3</accession>
<gene>
    <name evidence="1" type="ORF">SPARVUS_LOCUS4538515</name>
</gene>
<evidence type="ECO:0000313" key="2">
    <source>
        <dbReference type="Proteomes" id="UP001162483"/>
    </source>
</evidence>
<proteinExistence type="predicted"/>
<keyword evidence="2" id="KW-1185">Reference proteome</keyword>
<name>A0ABN9C9K3_9NEOB</name>